<dbReference type="Gene3D" id="2.120.10.30">
    <property type="entry name" value="TolB, C-terminal domain"/>
    <property type="match status" value="1"/>
</dbReference>
<organism evidence="1 2">
    <name type="scientific">Strongylocentrotus purpuratus</name>
    <name type="common">Purple sea urchin</name>
    <dbReference type="NCBI Taxonomy" id="7668"/>
    <lineage>
        <taxon>Eukaryota</taxon>
        <taxon>Metazoa</taxon>
        <taxon>Echinodermata</taxon>
        <taxon>Eleutherozoa</taxon>
        <taxon>Echinozoa</taxon>
        <taxon>Echinoidea</taxon>
        <taxon>Euechinoidea</taxon>
        <taxon>Echinacea</taxon>
        <taxon>Camarodonta</taxon>
        <taxon>Echinidea</taxon>
        <taxon>Strongylocentrotidae</taxon>
        <taxon>Strongylocentrotus</taxon>
    </lineage>
</organism>
<dbReference type="AlphaFoldDB" id="A0A7M7GI51"/>
<dbReference type="GeneID" id="100891238"/>
<dbReference type="InParanoid" id="A0A7M7GI51"/>
<proteinExistence type="predicted"/>
<protein>
    <submittedName>
        <fullName evidence="1">Uncharacterized protein</fullName>
    </submittedName>
</protein>
<evidence type="ECO:0000313" key="1">
    <source>
        <dbReference type="EnsemblMetazoa" id="XP_003725624"/>
    </source>
</evidence>
<keyword evidence="2" id="KW-1185">Reference proteome</keyword>
<accession>A0A7M7GI51</accession>
<sequence length="414" mass="46470">MAKGGDLDTHLLLRENPGDGVDQLEKYGSIIKDRMESLKQEILEAADDDMQRIEQCRRTLLLQVQRMIEEFDYKLREVGMGYASRKDDQSRENYAGCFSVIGRYASVDMDDPVAYFEEHVTAVLDLLKDIQFNRENANTKLSIGHIVQPKILRLIASIKLPDSSGHAKRSLTSLPDGSVVIGHESGGVDIFRLDLGIKRLISGVTVRDMTVRPDGSLVLLSFDRQVHVYSKTGDALQVLSPQETCFMFSVTADKDDMLFVGDCELEKIFLFDLKSDAKTASRTIPTGNTTPWQLYVLSTGNLLVADPCPPYGPAIKLMDQYGSILTAIHQEDWSSAWCAVDQNDNIYVVFSRKGVEKCVSIDVYSSEGKLFESLTRNLKIPKFQWLSVTVPCPGSVAICTETYLFVYTWQSQFR</sequence>
<reference evidence="1" key="2">
    <citation type="submission" date="2021-01" db="UniProtKB">
        <authorList>
            <consortium name="EnsemblMetazoa"/>
        </authorList>
    </citation>
    <scope>IDENTIFICATION</scope>
</reference>
<dbReference type="InterPro" id="IPR011042">
    <property type="entry name" value="6-blade_b-propeller_TolB-like"/>
</dbReference>
<dbReference type="Proteomes" id="UP000007110">
    <property type="component" value="Unassembled WGS sequence"/>
</dbReference>
<dbReference type="RefSeq" id="XP_003725624.1">
    <property type="nucleotide sequence ID" value="XM_003725576.3"/>
</dbReference>
<dbReference type="KEGG" id="spu:100891238"/>
<evidence type="ECO:0000313" key="2">
    <source>
        <dbReference type="Proteomes" id="UP000007110"/>
    </source>
</evidence>
<dbReference type="EnsemblMetazoa" id="XM_003725576">
    <property type="protein sequence ID" value="XP_003725624"/>
    <property type="gene ID" value="LOC100891238"/>
</dbReference>
<reference evidence="2" key="1">
    <citation type="submission" date="2015-02" db="EMBL/GenBank/DDBJ databases">
        <title>Genome sequencing for Strongylocentrotus purpuratus.</title>
        <authorList>
            <person name="Murali S."/>
            <person name="Liu Y."/>
            <person name="Vee V."/>
            <person name="English A."/>
            <person name="Wang M."/>
            <person name="Skinner E."/>
            <person name="Han Y."/>
            <person name="Muzny D.M."/>
            <person name="Worley K.C."/>
            <person name="Gibbs R.A."/>
        </authorList>
    </citation>
    <scope>NUCLEOTIDE SEQUENCE</scope>
</reference>
<dbReference type="SUPFAM" id="SSF101898">
    <property type="entry name" value="NHL repeat"/>
    <property type="match status" value="1"/>
</dbReference>
<name>A0A7M7GI51_STRPU</name>